<evidence type="ECO:0000313" key="2">
    <source>
        <dbReference type="Proteomes" id="UP001059617"/>
    </source>
</evidence>
<protein>
    <submittedName>
        <fullName evidence="1">DUF2267 domain-containing protein</fullName>
    </submittedName>
</protein>
<accession>A0ABY5VS49</accession>
<reference evidence="1" key="1">
    <citation type="submission" date="2021-04" db="EMBL/GenBank/DDBJ databases">
        <authorList>
            <person name="Hartkoorn R.C."/>
            <person name="Beaudoing E."/>
            <person name="Hot D."/>
        </authorList>
    </citation>
    <scope>NUCLEOTIDE SEQUENCE</scope>
    <source>
        <strain evidence="1">NRRL B-16292</strain>
    </source>
</reference>
<proteinExistence type="predicted"/>
<evidence type="ECO:0000313" key="1">
    <source>
        <dbReference type="EMBL" id="UWP79288.1"/>
    </source>
</evidence>
<keyword evidence="2" id="KW-1185">Reference proteome</keyword>
<name>A0ABY5VS49_9ACTN</name>
<dbReference type="RefSeq" id="WP_259856935.1">
    <property type="nucleotide sequence ID" value="NZ_BAAAST010000131.1"/>
</dbReference>
<dbReference type="Proteomes" id="UP001059617">
    <property type="component" value="Chromosome"/>
</dbReference>
<dbReference type="EMBL" id="CP073720">
    <property type="protein sequence ID" value="UWP79288.1"/>
    <property type="molecule type" value="Genomic_DNA"/>
</dbReference>
<organism evidence="1 2">
    <name type="scientific">Dactylosporangium fulvum</name>
    <dbReference type="NCBI Taxonomy" id="53359"/>
    <lineage>
        <taxon>Bacteria</taxon>
        <taxon>Bacillati</taxon>
        <taxon>Actinomycetota</taxon>
        <taxon>Actinomycetes</taxon>
        <taxon>Micromonosporales</taxon>
        <taxon>Micromonosporaceae</taxon>
        <taxon>Dactylosporangium</taxon>
    </lineage>
</organism>
<gene>
    <name evidence="1" type="ORF">Dfulv_29475</name>
</gene>
<dbReference type="InterPro" id="IPR038282">
    <property type="entry name" value="DUF2267_sf"/>
</dbReference>
<reference evidence="1" key="2">
    <citation type="submission" date="2022-09" db="EMBL/GenBank/DDBJ databases">
        <title>Biosynthetic gene clusters of Dactylosporangioum fulvum.</title>
        <authorList>
            <person name="Caradec T."/>
        </authorList>
    </citation>
    <scope>NUCLEOTIDE SEQUENCE</scope>
    <source>
        <strain evidence="1">NRRL B-16292</strain>
    </source>
</reference>
<sequence>MNEDRFIAMVQREIDVPDGATARKAVRAVFETFAERLTGGLIKTVRGQLPEELARELSLQRPHQPFDADEFVRRIARRAGVDLGTAEKYAKAAFLALSRALEPEIFRAVVAELATDYGPLTEKARRPANQSREFQRRVADRAGLGEERALAVSEAVLETLAERIAGGEVDDLVEELPGDLRPALERGRARSGGQGRKMSLEEFLDLVAERADVTPGVARRYGAAVLATVHDAVTEKEFLELLSELPKSYVELTHA</sequence>
<dbReference type="Pfam" id="PF10025">
    <property type="entry name" value="DUF2267"/>
    <property type="match status" value="2"/>
</dbReference>
<dbReference type="Gene3D" id="1.10.490.110">
    <property type="entry name" value="Uncharacterized conserved protein DUF2267"/>
    <property type="match status" value="2"/>
</dbReference>
<dbReference type="InterPro" id="IPR018727">
    <property type="entry name" value="DUF2267"/>
</dbReference>